<organism evidence="5 6">
    <name type="scientific">Rhizoctonia solani</name>
    <dbReference type="NCBI Taxonomy" id="456999"/>
    <lineage>
        <taxon>Eukaryota</taxon>
        <taxon>Fungi</taxon>
        <taxon>Dikarya</taxon>
        <taxon>Basidiomycota</taxon>
        <taxon>Agaricomycotina</taxon>
        <taxon>Agaricomycetes</taxon>
        <taxon>Cantharellales</taxon>
        <taxon>Ceratobasidiaceae</taxon>
        <taxon>Rhizoctonia</taxon>
    </lineage>
</organism>
<comment type="cofactor">
    <cofactor evidence="1">
        <name>Mg(2+)</name>
        <dbReference type="ChEBI" id="CHEBI:18420"/>
    </cofactor>
</comment>
<dbReference type="GO" id="GO:0043139">
    <property type="term" value="F:5'-3' DNA helicase activity"/>
    <property type="evidence" value="ECO:0007669"/>
    <property type="project" value="UniProtKB-EC"/>
</dbReference>
<keyword evidence="1" id="KW-0378">Hydrolase</keyword>
<evidence type="ECO:0000256" key="2">
    <source>
        <dbReference type="SAM" id="MobiDB-lite"/>
    </source>
</evidence>
<dbReference type="SUPFAM" id="SSF52540">
    <property type="entry name" value="P-loop containing nucleoside triphosphate hydrolases"/>
    <property type="match status" value="2"/>
</dbReference>
<dbReference type="GO" id="GO:0006310">
    <property type="term" value="P:DNA recombination"/>
    <property type="evidence" value="ECO:0007669"/>
    <property type="project" value="UniProtKB-KW"/>
</dbReference>
<name>A0A8H3BBT6_9AGAM</name>
<evidence type="ECO:0000256" key="1">
    <source>
        <dbReference type="RuleBase" id="RU363044"/>
    </source>
</evidence>
<feature type="domain" description="Helitron helicase-like" evidence="4">
    <location>
        <begin position="211"/>
        <end position="422"/>
    </location>
</feature>
<feature type="compositionally biased region" description="Polar residues" evidence="2">
    <location>
        <begin position="734"/>
        <end position="759"/>
    </location>
</feature>
<feature type="region of interest" description="Disordered" evidence="2">
    <location>
        <begin position="663"/>
        <end position="683"/>
    </location>
</feature>
<dbReference type="EC" id="5.6.2.3" evidence="1"/>
<accession>A0A8H3BBT6</accession>
<dbReference type="PANTHER" id="PTHR47642:SF6">
    <property type="entry name" value="ATP-DEPENDENT DNA HELICASE"/>
    <property type="match status" value="1"/>
</dbReference>
<keyword evidence="1" id="KW-0347">Helicase</keyword>
<comment type="catalytic activity">
    <reaction evidence="1">
        <text>ATP + H2O = ADP + phosphate + H(+)</text>
        <dbReference type="Rhea" id="RHEA:13065"/>
        <dbReference type="ChEBI" id="CHEBI:15377"/>
        <dbReference type="ChEBI" id="CHEBI:15378"/>
        <dbReference type="ChEBI" id="CHEBI:30616"/>
        <dbReference type="ChEBI" id="CHEBI:43474"/>
        <dbReference type="ChEBI" id="CHEBI:456216"/>
        <dbReference type="EC" id="5.6.2.3"/>
    </reaction>
</comment>
<proteinExistence type="inferred from homology"/>
<comment type="similarity">
    <text evidence="1">Belongs to the helicase family.</text>
</comment>
<dbReference type="InterPro" id="IPR027417">
    <property type="entry name" value="P-loop_NTPase"/>
</dbReference>
<evidence type="ECO:0000313" key="6">
    <source>
        <dbReference type="Proteomes" id="UP000663826"/>
    </source>
</evidence>
<reference evidence="5" key="1">
    <citation type="submission" date="2021-01" db="EMBL/GenBank/DDBJ databases">
        <authorList>
            <person name="Kaushik A."/>
        </authorList>
    </citation>
    <scope>NUCLEOTIDE SEQUENCE</scope>
    <source>
        <strain evidence="5">AG1-1B</strain>
    </source>
</reference>
<protein>
    <recommendedName>
        <fullName evidence="1">ATP-dependent DNA helicase</fullName>
        <ecNumber evidence="1">5.6.2.3</ecNumber>
    </recommendedName>
</protein>
<feature type="domain" description="DNA helicase Pif1-like DEAD-box helicase" evidence="3">
    <location>
        <begin position="1008"/>
        <end position="1174"/>
    </location>
</feature>
<comment type="caution">
    <text evidence="5">The sequence shown here is derived from an EMBL/GenBank/DDBJ whole genome shotgun (WGS) entry which is preliminary data.</text>
</comment>
<dbReference type="PANTHER" id="PTHR47642">
    <property type="entry name" value="ATP-DEPENDENT DNA HELICASE"/>
    <property type="match status" value="1"/>
</dbReference>
<keyword evidence="1" id="KW-0234">DNA repair</keyword>
<dbReference type="InterPro" id="IPR051055">
    <property type="entry name" value="PIF1_helicase"/>
</dbReference>
<evidence type="ECO:0000313" key="5">
    <source>
        <dbReference type="EMBL" id="CAE6452590.1"/>
    </source>
</evidence>
<gene>
    <name evidence="5" type="ORF">RDB_LOCUS80558</name>
</gene>
<dbReference type="InterPro" id="IPR025476">
    <property type="entry name" value="Helitron_helicase-like"/>
</dbReference>
<feature type="non-terminal residue" evidence="5">
    <location>
        <position position="1"/>
    </location>
</feature>
<dbReference type="GO" id="GO:0000723">
    <property type="term" value="P:telomere maintenance"/>
    <property type="evidence" value="ECO:0007669"/>
    <property type="project" value="InterPro"/>
</dbReference>
<sequence>EALYVLKTTTKHPGYVNLEISNKVLNALPEDEVPEEIYAAVRWDNNESVVGQESAGYVPTKQDTDPNQNSNDLNCLNANQTIDLDLGPQVIQEGFAEDPDIIPLDYNGIAAADETQITPEELMRSALKKLTPYIQEQMINEGGYLVRHGGFARDFGPALSKQSENNGEDPNPSVFIFPHLFPYGVGGLEARREVPISFVEQIRCLLQRCDTWFRKDPVFPFWALSLEQKRQALHAAQLTMSRRDYDRVCAAVGQLKAEDYQKAALDEEKGLRTQDPKVAILKKAIRVTMQKVMGSDASRALNRSKIWSTSLYLNPVNLWITFNFIDRHDPICQVFAGENIDMDNIARITNLSAQARAINVAQDPFAATQFFFFVAKTVLKTLFGFATDNRFTDNHMGELGKGSGYFGAVEAQGRGSLHLHLMMWLANSPDADEIAYKLQSPEFWEKIKAYMRQNIRSHLDGLTKDALDAMEPESAIAWGRPPNPDSPSYDNNMKLLELRLAHAQQYHKCTPNTCLQYDKRKRRLVCKRRAPFELSPDDEVTESGVVRTKRLIKELNSWCPAIFYGGRCNNDIKFITNGATARAIAWYTTWYATKKQGTSYNQSALIEKTFAYHVDKSPLTDDAREQNRQFIFRCSMSLNREMEFSGQQAMAYLMGYGNTIHTPISKTRDSENRGSEDDQSDVARVDFSANGTVYLRSQIDDYRYRPVEFESYFFLDYFVDTYEERIKKKLTEVSITSNSDEQHTPTANNRGRPQNTRAQYQPEHPRAQTHQRVLRSSGHRTLPDIVGPWFERRNDPDTYSLYCASVLTALKPWRELTDLKNGFDSWSEALDTFLLDASCRQKSIRANMQYYYQCKESADQAEENKDNDEPFDDSEDEIDLQDYINGVELEKAVLSRAKQRELEHAERAAEIGIKMGIFGSGNTGNNSPWEVTEQSTTTVDQAQVTKWTEALHDAAIKNQLSQTHKPAEEIDSGDIETMVLDPPDLPNDVPSITYQGDTLPAPDLDVSMLSDEQLQAFEIVKNYFLKTQAGHKPEQLLMQIQGEGGTGKSLIISKITNLFSQHQAGSKLRKSAYTGIAASLIEGSTLHQLAALHLCNRLSKKTITRLQTTWRPVEYLIIDEISMVSKKVLAEISQMISIGKQKEGENNSTLAFGGINVIIAGDFHQFPPVIGGGGNGALYTPVGPKATSKMVIGRTIYEQFRTVVLLKKQYRAEDDEWRGVLTRARHGKCTPKDVAIVRDLILDPTRDKDLLNREGWADAVLVTPRHSVRHRWNELASYHHCRSTGQQLFLSHAYDTHKDEPLSDKLKALLRAQMFTGTTADGTPVKGDAGGLSDVVLLAVGMKVMVTYNIETELDIANGARGTVVRIITGSANESDGGTGHIQDLSYPPICVLVKLWRTKAQKLPGLDEGVVPIVPIRTQFSLKLPKSKELNISRQQLPLTPAYAFTDYRSQGQTIPYIIMDLATPPTGGLTPFNSYVTISRSRTRETARLLRDFDEKLFTTPPNQHLASEDLRLEELDQETTESE</sequence>
<keyword evidence="1" id="KW-0233">DNA recombination</keyword>
<dbReference type="GO" id="GO:0006281">
    <property type="term" value="P:DNA repair"/>
    <property type="evidence" value="ECO:0007669"/>
    <property type="project" value="UniProtKB-KW"/>
</dbReference>
<evidence type="ECO:0000259" key="3">
    <source>
        <dbReference type="Pfam" id="PF05970"/>
    </source>
</evidence>
<keyword evidence="1" id="KW-0547">Nucleotide-binding</keyword>
<dbReference type="GO" id="GO:0016787">
    <property type="term" value="F:hydrolase activity"/>
    <property type="evidence" value="ECO:0007669"/>
    <property type="project" value="UniProtKB-KW"/>
</dbReference>
<dbReference type="EMBL" id="CAJMWQ010001493">
    <property type="protein sequence ID" value="CAE6452590.1"/>
    <property type="molecule type" value="Genomic_DNA"/>
</dbReference>
<dbReference type="GO" id="GO:0005524">
    <property type="term" value="F:ATP binding"/>
    <property type="evidence" value="ECO:0007669"/>
    <property type="project" value="UniProtKB-KW"/>
</dbReference>
<feature type="compositionally biased region" description="Basic and acidic residues" evidence="2">
    <location>
        <begin position="666"/>
        <end position="683"/>
    </location>
</feature>
<evidence type="ECO:0000259" key="4">
    <source>
        <dbReference type="Pfam" id="PF14214"/>
    </source>
</evidence>
<keyword evidence="1" id="KW-0067">ATP-binding</keyword>
<feature type="region of interest" description="Disordered" evidence="2">
    <location>
        <begin position="734"/>
        <end position="777"/>
    </location>
</feature>
<keyword evidence="1" id="KW-0227">DNA damage</keyword>
<dbReference type="Pfam" id="PF05970">
    <property type="entry name" value="PIF1"/>
    <property type="match status" value="1"/>
</dbReference>
<dbReference type="Pfam" id="PF14214">
    <property type="entry name" value="Helitron_like_N"/>
    <property type="match status" value="1"/>
</dbReference>
<dbReference type="Proteomes" id="UP000663826">
    <property type="component" value="Unassembled WGS sequence"/>
</dbReference>
<dbReference type="Gene3D" id="3.40.50.300">
    <property type="entry name" value="P-loop containing nucleotide triphosphate hydrolases"/>
    <property type="match status" value="1"/>
</dbReference>
<dbReference type="InterPro" id="IPR010285">
    <property type="entry name" value="DNA_helicase_pif1-like_DEAD"/>
</dbReference>